<comment type="caution">
    <text evidence="6">The sequence shown here is derived from an EMBL/GenBank/DDBJ whole genome shotgun (WGS) entry which is preliminary data.</text>
</comment>
<keyword evidence="4" id="KW-0411">Iron-sulfur</keyword>
<reference evidence="6" key="1">
    <citation type="submission" date="2015-09" db="EMBL/GenBank/DDBJ databases">
        <title>Draft Genome Sequences of Two Novel Amoeba-resistant Intranuclear Bacteria, Candidatus Berkiella cookevillensis and Candidatus Berkiella aquae.</title>
        <authorList>
            <person name="Mehari Y.T."/>
            <person name="Arivett B.A."/>
            <person name="Farone A.L."/>
            <person name="Gunderson J.H."/>
            <person name="Farone M.B."/>
        </authorList>
    </citation>
    <scope>NUCLEOTIDE SEQUENCE [LARGE SCALE GENOMIC DNA]</scope>
    <source>
        <strain evidence="6">CC99</strain>
    </source>
</reference>
<reference evidence="7" key="2">
    <citation type="journal article" date="2016" name="Genome Announc.">
        <title>Draft Genome Sequences of Two Novel Amoeba-Resistant Intranuclear Bacteria, 'Candidatus Berkiella cookevillensis' and 'Candidatus Berkiella aquae'.</title>
        <authorList>
            <person name="Mehari Y.T."/>
            <person name="Arivett B.A."/>
            <person name="Farone A.L."/>
            <person name="Gunderson J.H."/>
            <person name="Farone M.B."/>
        </authorList>
    </citation>
    <scope>NUCLEOTIDE SEQUENCE</scope>
    <source>
        <strain evidence="7">CC99</strain>
    </source>
</reference>
<evidence type="ECO:0000256" key="1">
    <source>
        <dbReference type="ARBA" id="ARBA00022714"/>
    </source>
</evidence>
<keyword evidence="1" id="KW-0001">2Fe-2S</keyword>
<dbReference type="SUPFAM" id="SSF50022">
    <property type="entry name" value="ISP domain"/>
    <property type="match status" value="1"/>
</dbReference>
<evidence type="ECO:0000256" key="3">
    <source>
        <dbReference type="ARBA" id="ARBA00023004"/>
    </source>
</evidence>
<dbReference type="PANTHER" id="PTHR21496:SF23">
    <property type="entry name" value="3-PHENYLPROPIONATE_CINNAMIC ACID DIOXYGENASE FERREDOXIN SUBUNIT"/>
    <property type="match status" value="1"/>
</dbReference>
<keyword evidence="8" id="KW-1185">Reference proteome</keyword>
<dbReference type="GO" id="GO:0051537">
    <property type="term" value="F:2 iron, 2 sulfur cluster binding"/>
    <property type="evidence" value="ECO:0007669"/>
    <property type="project" value="UniProtKB-KW"/>
</dbReference>
<evidence type="ECO:0000313" key="7">
    <source>
        <dbReference type="EMBL" id="MCS5708883.1"/>
    </source>
</evidence>
<evidence type="ECO:0000313" key="8">
    <source>
        <dbReference type="Proteomes" id="UP000051494"/>
    </source>
</evidence>
<dbReference type="PROSITE" id="PS51296">
    <property type="entry name" value="RIESKE"/>
    <property type="match status" value="1"/>
</dbReference>
<gene>
    <name evidence="6" type="primary">nagAb</name>
    <name evidence="6" type="ORF">CC99x_00791</name>
    <name evidence="7" type="ORF">CC99x_008185</name>
</gene>
<protein>
    <submittedName>
        <fullName evidence="6">Naphthalene 1,2-dioxygenase/salicylate 5-hydroxylase system, ferredoxin component</fullName>
    </submittedName>
    <submittedName>
        <fullName evidence="7">Non-heme iron oxygenase ferredoxin subunit</fullName>
    </submittedName>
</protein>
<dbReference type="RefSeq" id="WP_057623912.1">
    <property type="nucleotide sequence ID" value="NZ_LKHV02000001.1"/>
</dbReference>
<dbReference type="GO" id="GO:0051213">
    <property type="term" value="F:dioxygenase activity"/>
    <property type="evidence" value="ECO:0007669"/>
    <property type="project" value="UniProtKB-KW"/>
</dbReference>
<keyword evidence="2" id="KW-0479">Metal-binding</keyword>
<dbReference type="AlphaFoldDB" id="A0A0Q9YFI5"/>
<dbReference type="EMBL" id="LKHV01000003">
    <property type="protein sequence ID" value="KRG19269.1"/>
    <property type="molecule type" value="Genomic_DNA"/>
</dbReference>
<dbReference type="Proteomes" id="UP000051494">
    <property type="component" value="Unassembled WGS sequence"/>
</dbReference>
<accession>A0A0Q9YFI5</accession>
<keyword evidence="6" id="KW-0560">Oxidoreductase</keyword>
<dbReference type="CDD" id="cd03528">
    <property type="entry name" value="Rieske_RO_ferredoxin"/>
    <property type="match status" value="1"/>
</dbReference>
<dbReference type="InterPro" id="IPR017941">
    <property type="entry name" value="Rieske_2Fe-2S"/>
</dbReference>
<dbReference type="Pfam" id="PF00355">
    <property type="entry name" value="Rieske"/>
    <property type="match status" value="1"/>
</dbReference>
<reference evidence="7" key="3">
    <citation type="submission" date="2021-06" db="EMBL/GenBank/DDBJ databases">
        <title>Genomic Description and Analysis of Intracellular Bacteria, Candidatus Berkiella cookevillensis and Candidatus Berkiella aquae.</title>
        <authorList>
            <person name="Kidane D.T."/>
            <person name="Mehari Y.T."/>
            <person name="Rice F.C."/>
            <person name="Arivett B.A."/>
            <person name="Farone A.L."/>
            <person name="Berk S.G."/>
            <person name="Farone M.B."/>
        </authorList>
    </citation>
    <scope>NUCLEOTIDE SEQUENCE</scope>
    <source>
        <strain evidence="7">CC99</strain>
    </source>
</reference>
<keyword evidence="6" id="KW-0223">Dioxygenase</keyword>
<evidence type="ECO:0000256" key="4">
    <source>
        <dbReference type="ARBA" id="ARBA00023014"/>
    </source>
</evidence>
<keyword evidence="3" id="KW-0408">Iron</keyword>
<evidence type="ECO:0000313" key="6">
    <source>
        <dbReference type="EMBL" id="KRG19269.1"/>
    </source>
</evidence>
<sequence length="102" mass="11230">MTNWLDVLPATQIPPGTHHVIVKEGVAIAVFNIEGKFYAIEDSCTHQGLPLSDGFQEEDKIICPFHGAKFCIKSGRALSSPAYINLKTFDTRLVADMVQVKV</sequence>
<dbReference type="Gene3D" id="2.102.10.10">
    <property type="entry name" value="Rieske [2Fe-2S] iron-sulphur domain"/>
    <property type="match status" value="1"/>
</dbReference>
<organism evidence="6">
    <name type="scientific">Candidatus Berkiella cookevillensis</name>
    <dbReference type="NCBI Taxonomy" id="437022"/>
    <lineage>
        <taxon>Bacteria</taxon>
        <taxon>Pseudomonadati</taxon>
        <taxon>Pseudomonadota</taxon>
        <taxon>Gammaproteobacteria</taxon>
        <taxon>Candidatus Berkiellales</taxon>
        <taxon>Candidatus Berkiellaceae</taxon>
        <taxon>Candidatus Berkiella</taxon>
    </lineage>
</organism>
<dbReference type="GO" id="GO:0046872">
    <property type="term" value="F:metal ion binding"/>
    <property type="evidence" value="ECO:0007669"/>
    <property type="project" value="UniProtKB-KW"/>
</dbReference>
<evidence type="ECO:0000256" key="2">
    <source>
        <dbReference type="ARBA" id="ARBA00022723"/>
    </source>
</evidence>
<dbReference type="STRING" id="437022.CC99x_00791"/>
<dbReference type="PANTHER" id="PTHR21496">
    <property type="entry name" value="FERREDOXIN-RELATED"/>
    <property type="match status" value="1"/>
</dbReference>
<dbReference type="OrthoDB" id="9800167at2"/>
<feature type="domain" description="Rieske" evidence="5">
    <location>
        <begin position="5"/>
        <end position="100"/>
    </location>
</feature>
<dbReference type="EMBL" id="LKHV02000001">
    <property type="protein sequence ID" value="MCS5708883.1"/>
    <property type="molecule type" value="Genomic_DNA"/>
</dbReference>
<proteinExistence type="predicted"/>
<dbReference type="InterPro" id="IPR036922">
    <property type="entry name" value="Rieske_2Fe-2S_sf"/>
</dbReference>
<name>A0A0Q9YFI5_9GAMM</name>
<evidence type="ECO:0000259" key="5">
    <source>
        <dbReference type="PROSITE" id="PS51296"/>
    </source>
</evidence>